<name>A0A420VSZ0_9SPHI</name>
<dbReference type="PANTHER" id="PTHR32552">
    <property type="entry name" value="FERRICHROME IRON RECEPTOR-RELATED"/>
    <property type="match status" value="1"/>
</dbReference>
<sequence length="1020" mass="111793">MKQTLLSFFVGSMILTSVAFAQEKKVSGRVTGADGKPLVGVTIAVQGSNVATSTDANGNYTLTVPTGKVIVFRSVGFADKTLIVKEGQTSFNMVLDNKDNALEEVVVTALGISKSSRGIGYSTSKVSGDDLVKSGEANIIQGLAAKASGVQITSSAGTPGASSKIVLRGAASFTGDNQPLIVVDGVPIDNGLNNTKAGDDPYNQSLSGVQVANRALDINPDDIETVTILKGPAAAALYGQAAGNGAVIYTTKKGKLGSGLGITFSSSYEMQKVNKLPEFQKKYGQGSGGTYTDRTADSWGENLIAAGKPIYNNVEDFFKNGNVFNNNLAITSGGEKTTMRFSVGSTNNTGIIPHTSYNRYTSRLNAESKLNDRITVGGNFSFTTANTRAAQNGSNIAGVMLALLRSPVDFNLKDYKDELGVQKTYFASYDNPYFSTERNPYKEENNRFLGNVYADIKLNDVFSVSWKTGLDSYATNGNQIYTIGSNGDDDSAGWGEIKRTNVNYRNIYTDLLLKFNKKISEDFSVSGLLGGNFNYVQSIANFARGKNLLIPDYYNLNNARTLYASNSEEYRNSKAIFLDATFDYRNILFLTLTGRNEWSTTFGRNAKGFFYPKADISYVFSDLFKDSEIVNFGKVRLAYSNVGISPKPYSDRTYFTSPLIADGMTNGYSFPYQGQLGFAISNEFIAENLKPERNVGYEAGLEMKFLNNRLGFDFTYYQQRASNLLISMPVDPTSGFAYYYNNFGKMKNSGIELTLNGHVVKSENFNWNATLNWSKNSNEVTELAPGVDKLSIGDAFSSPQSFAIVGQPFGVIYAQKFQRNAQGQVLIDPNSGLPMYESDLGNVGSTIPKWLMNINNEFSYKNWSFSFLWDFRKGGKLWGGTNAVLINRGKAAITEDRERKYVIDGVYGSGSNEGQKNTTELTAFNYFKNYLGNSSSEVSIQDGTWARLRSIDLNYRFNKVSKAIQYIQVGVNLRNPILITKYKGIDPETSLTGSDQNFAGYDFFNNPGTKSYSINFRVGF</sequence>
<keyword evidence="2 12" id="KW-0813">Transport</keyword>
<comment type="subcellular location">
    <subcellularLocation>
        <location evidence="1 12">Cell outer membrane</location>
        <topology evidence="1 12">Multi-pass membrane protein</topology>
    </subcellularLocation>
</comment>
<dbReference type="Pfam" id="PF00593">
    <property type="entry name" value="TonB_dep_Rec_b-barrel"/>
    <property type="match status" value="1"/>
</dbReference>
<dbReference type="GO" id="GO:0009279">
    <property type="term" value="C:cell outer membrane"/>
    <property type="evidence" value="ECO:0007669"/>
    <property type="project" value="UniProtKB-SubCell"/>
</dbReference>
<keyword evidence="10 12" id="KW-0472">Membrane</keyword>
<dbReference type="InterPro" id="IPR008969">
    <property type="entry name" value="CarboxyPept-like_regulatory"/>
</dbReference>
<evidence type="ECO:0000256" key="1">
    <source>
        <dbReference type="ARBA" id="ARBA00004571"/>
    </source>
</evidence>
<dbReference type="Pfam" id="PF07715">
    <property type="entry name" value="Plug"/>
    <property type="match status" value="1"/>
</dbReference>
<evidence type="ECO:0000256" key="11">
    <source>
        <dbReference type="ARBA" id="ARBA00023237"/>
    </source>
</evidence>
<dbReference type="EMBL" id="RBWS01000019">
    <property type="protein sequence ID" value="RKO69387.1"/>
    <property type="molecule type" value="Genomic_DNA"/>
</dbReference>
<keyword evidence="8" id="KW-0406">Ion transport</keyword>
<evidence type="ECO:0000256" key="2">
    <source>
        <dbReference type="ARBA" id="ARBA00022448"/>
    </source>
</evidence>
<feature type="signal peptide" evidence="14">
    <location>
        <begin position="1"/>
        <end position="21"/>
    </location>
</feature>
<dbReference type="InterPro" id="IPR039426">
    <property type="entry name" value="TonB-dep_rcpt-like"/>
</dbReference>
<dbReference type="InterPro" id="IPR023996">
    <property type="entry name" value="TonB-dep_OMP_SusC/RagA"/>
</dbReference>
<dbReference type="NCBIfam" id="TIGR04056">
    <property type="entry name" value="OMP_RagA_SusC"/>
    <property type="match status" value="1"/>
</dbReference>
<protein>
    <submittedName>
        <fullName evidence="17">SusC/RagA family TonB-linked outer membrane protein</fullName>
    </submittedName>
</protein>
<dbReference type="RefSeq" id="WP_121126316.1">
    <property type="nucleotide sequence ID" value="NZ_RBWS01000019.1"/>
</dbReference>
<dbReference type="InterPro" id="IPR000531">
    <property type="entry name" value="Beta-barrel_TonB"/>
</dbReference>
<gene>
    <name evidence="17" type="ORF">D7322_21745</name>
</gene>
<evidence type="ECO:0000256" key="7">
    <source>
        <dbReference type="ARBA" id="ARBA00023004"/>
    </source>
</evidence>
<evidence type="ECO:0000259" key="16">
    <source>
        <dbReference type="Pfam" id="PF07715"/>
    </source>
</evidence>
<feature type="domain" description="TonB-dependent receptor-like beta-barrel" evidence="15">
    <location>
        <begin position="420"/>
        <end position="873"/>
    </location>
</feature>
<evidence type="ECO:0000256" key="3">
    <source>
        <dbReference type="ARBA" id="ARBA00022452"/>
    </source>
</evidence>
<keyword evidence="5 12" id="KW-0812">Transmembrane</keyword>
<dbReference type="AlphaFoldDB" id="A0A420VSZ0"/>
<evidence type="ECO:0000256" key="6">
    <source>
        <dbReference type="ARBA" id="ARBA00022729"/>
    </source>
</evidence>
<dbReference type="GO" id="GO:0015344">
    <property type="term" value="F:siderophore uptake transmembrane transporter activity"/>
    <property type="evidence" value="ECO:0007669"/>
    <property type="project" value="TreeGrafter"/>
</dbReference>
<dbReference type="Gene3D" id="2.60.40.1120">
    <property type="entry name" value="Carboxypeptidase-like, regulatory domain"/>
    <property type="match status" value="1"/>
</dbReference>
<evidence type="ECO:0000256" key="4">
    <source>
        <dbReference type="ARBA" id="ARBA00022496"/>
    </source>
</evidence>
<evidence type="ECO:0000256" key="10">
    <source>
        <dbReference type="ARBA" id="ARBA00023136"/>
    </source>
</evidence>
<reference evidence="17 18" key="1">
    <citation type="submission" date="2018-10" db="EMBL/GenBank/DDBJ databases">
        <title>Sphingobacterium sp. M05W1-28.</title>
        <authorList>
            <person name="Cai H."/>
        </authorList>
    </citation>
    <scope>NUCLEOTIDE SEQUENCE [LARGE SCALE GENOMIC DNA]</scope>
    <source>
        <strain evidence="17 18">M05W1-28</strain>
    </source>
</reference>
<dbReference type="InterPro" id="IPR012910">
    <property type="entry name" value="Plug_dom"/>
</dbReference>
<dbReference type="Gene3D" id="2.40.170.20">
    <property type="entry name" value="TonB-dependent receptor, beta-barrel domain"/>
    <property type="match status" value="1"/>
</dbReference>
<keyword evidence="18" id="KW-1185">Reference proteome</keyword>
<feature type="chain" id="PRO_5019053336" evidence="14">
    <location>
        <begin position="22"/>
        <end position="1020"/>
    </location>
</feature>
<dbReference type="Gene3D" id="2.170.130.10">
    <property type="entry name" value="TonB-dependent receptor, plug domain"/>
    <property type="match status" value="1"/>
</dbReference>
<dbReference type="InterPro" id="IPR036942">
    <property type="entry name" value="Beta-barrel_TonB_sf"/>
</dbReference>
<evidence type="ECO:0000259" key="15">
    <source>
        <dbReference type="Pfam" id="PF00593"/>
    </source>
</evidence>
<feature type="domain" description="TonB-dependent receptor plug" evidence="16">
    <location>
        <begin position="119"/>
        <end position="246"/>
    </location>
</feature>
<dbReference type="SUPFAM" id="SSF56935">
    <property type="entry name" value="Porins"/>
    <property type="match status" value="1"/>
</dbReference>
<proteinExistence type="inferred from homology"/>
<evidence type="ECO:0000256" key="12">
    <source>
        <dbReference type="PROSITE-ProRule" id="PRU01360"/>
    </source>
</evidence>
<keyword evidence="11 12" id="KW-0998">Cell outer membrane</keyword>
<accession>A0A420VSZ0</accession>
<dbReference type="PANTHER" id="PTHR32552:SF68">
    <property type="entry name" value="FERRICHROME OUTER MEMBRANE TRANSPORTER_PHAGE RECEPTOR"/>
    <property type="match status" value="1"/>
</dbReference>
<keyword evidence="7" id="KW-0408">Iron</keyword>
<comment type="similarity">
    <text evidence="12 13">Belongs to the TonB-dependent receptor family.</text>
</comment>
<comment type="caution">
    <text evidence="17">The sequence shown here is derived from an EMBL/GenBank/DDBJ whole genome shotgun (WGS) entry which is preliminary data.</text>
</comment>
<evidence type="ECO:0000313" key="17">
    <source>
        <dbReference type="EMBL" id="RKO69387.1"/>
    </source>
</evidence>
<dbReference type="PROSITE" id="PS52016">
    <property type="entry name" value="TONB_DEPENDENT_REC_3"/>
    <property type="match status" value="1"/>
</dbReference>
<evidence type="ECO:0000313" key="18">
    <source>
        <dbReference type="Proteomes" id="UP000282423"/>
    </source>
</evidence>
<dbReference type="InterPro" id="IPR037066">
    <property type="entry name" value="Plug_dom_sf"/>
</dbReference>
<evidence type="ECO:0000256" key="13">
    <source>
        <dbReference type="RuleBase" id="RU003357"/>
    </source>
</evidence>
<keyword evidence="6 14" id="KW-0732">Signal</keyword>
<evidence type="ECO:0000256" key="5">
    <source>
        <dbReference type="ARBA" id="ARBA00022692"/>
    </source>
</evidence>
<evidence type="ECO:0000256" key="9">
    <source>
        <dbReference type="ARBA" id="ARBA00023077"/>
    </source>
</evidence>
<dbReference type="Proteomes" id="UP000282423">
    <property type="component" value="Unassembled WGS sequence"/>
</dbReference>
<dbReference type="SUPFAM" id="SSF49464">
    <property type="entry name" value="Carboxypeptidase regulatory domain-like"/>
    <property type="match status" value="1"/>
</dbReference>
<dbReference type="Pfam" id="PF13715">
    <property type="entry name" value="CarbopepD_reg_2"/>
    <property type="match status" value="1"/>
</dbReference>
<keyword evidence="3 12" id="KW-1134">Transmembrane beta strand</keyword>
<organism evidence="17 18">
    <name type="scientific">Sphingobacterium puteale</name>
    <dbReference type="NCBI Taxonomy" id="2420510"/>
    <lineage>
        <taxon>Bacteria</taxon>
        <taxon>Pseudomonadati</taxon>
        <taxon>Bacteroidota</taxon>
        <taxon>Sphingobacteriia</taxon>
        <taxon>Sphingobacteriales</taxon>
        <taxon>Sphingobacteriaceae</taxon>
        <taxon>Sphingobacterium</taxon>
    </lineage>
</organism>
<keyword evidence="4" id="KW-0410">Iron transport</keyword>
<evidence type="ECO:0000256" key="8">
    <source>
        <dbReference type="ARBA" id="ARBA00023065"/>
    </source>
</evidence>
<evidence type="ECO:0000256" key="14">
    <source>
        <dbReference type="SAM" id="SignalP"/>
    </source>
</evidence>
<keyword evidence="9 13" id="KW-0798">TonB box</keyword>
<dbReference type="OrthoDB" id="9768177at2"/>